<accession>A0A6G6GM68</accession>
<keyword evidence="4" id="KW-1185">Reference proteome</keyword>
<dbReference type="RefSeq" id="WP_164679518.1">
    <property type="nucleotide sequence ID" value="NZ_CP049057.1"/>
</dbReference>
<dbReference type="AlphaFoldDB" id="A0A6G6GM68"/>
<organism evidence="3 4">
    <name type="scientific">Rasiella rasia</name>
    <dbReference type="NCBI Taxonomy" id="2744027"/>
    <lineage>
        <taxon>Bacteria</taxon>
        <taxon>Pseudomonadati</taxon>
        <taxon>Bacteroidota</taxon>
        <taxon>Flavobacteriia</taxon>
        <taxon>Flavobacteriales</taxon>
        <taxon>Flavobacteriaceae</taxon>
        <taxon>Rasiella</taxon>
    </lineage>
</organism>
<dbReference type="InterPro" id="IPR025381">
    <property type="entry name" value="DUF4296"/>
</dbReference>
<dbReference type="Proteomes" id="UP000505306">
    <property type="component" value="Chromosome"/>
</dbReference>
<reference evidence="3 4" key="1">
    <citation type="submission" date="2020-02" db="EMBL/GenBank/DDBJ databases">
        <title>Complete genome sequence of Flavobacteriaceae bacterium.</title>
        <authorList>
            <person name="Kim S.-J."/>
            <person name="Kim Y.-S."/>
            <person name="Kim K.-H."/>
        </authorList>
    </citation>
    <scope>NUCLEOTIDE SEQUENCE [LARGE SCALE GENOMIC DNA]</scope>
    <source>
        <strain evidence="3 4">RR4-40</strain>
    </source>
</reference>
<sequence>MIKNILFILLSVWLVGCQEVKRPEKPDNLIPKETMVALLTEIYLGNSARSIDNKRIREQGIKLDSFLFATYNVDSLQFAKSNAYYTADINTYNEIFNEVHARLEKLKEVENARKLEINARKRAKADSIKSNKTSTKEELDTVKEKQGLIDPVTEEEQ</sequence>
<evidence type="ECO:0000256" key="1">
    <source>
        <dbReference type="SAM" id="MobiDB-lite"/>
    </source>
</evidence>
<evidence type="ECO:0000313" key="4">
    <source>
        <dbReference type="Proteomes" id="UP000505306"/>
    </source>
</evidence>
<feature type="domain" description="DUF4296" evidence="2">
    <location>
        <begin position="26"/>
        <end position="107"/>
    </location>
</feature>
<evidence type="ECO:0000259" key="2">
    <source>
        <dbReference type="Pfam" id="PF14129"/>
    </source>
</evidence>
<feature type="compositionally biased region" description="Basic and acidic residues" evidence="1">
    <location>
        <begin position="120"/>
        <end position="147"/>
    </location>
</feature>
<feature type="region of interest" description="Disordered" evidence="1">
    <location>
        <begin position="120"/>
        <end position="157"/>
    </location>
</feature>
<gene>
    <name evidence="3" type="ORF">G5B37_07990</name>
</gene>
<proteinExistence type="predicted"/>
<name>A0A6G6GM68_9FLAO</name>
<dbReference type="PROSITE" id="PS51257">
    <property type="entry name" value="PROKAR_LIPOPROTEIN"/>
    <property type="match status" value="1"/>
</dbReference>
<dbReference type="Pfam" id="PF14129">
    <property type="entry name" value="DUF4296"/>
    <property type="match status" value="1"/>
</dbReference>
<dbReference type="EMBL" id="CP049057">
    <property type="protein sequence ID" value="QIE59503.1"/>
    <property type="molecule type" value="Genomic_DNA"/>
</dbReference>
<evidence type="ECO:0000313" key="3">
    <source>
        <dbReference type="EMBL" id="QIE59503.1"/>
    </source>
</evidence>
<protein>
    <submittedName>
        <fullName evidence="3">DUF4296 domain-containing protein</fullName>
    </submittedName>
</protein>
<dbReference type="KEGG" id="mgel:G5B37_07990"/>